<gene>
    <name evidence="2" type="ORF">HUK38_08440</name>
</gene>
<name>A0A839HGL6_9GAMM</name>
<keyword evidence="1" id="KW-1133">Transmembrane helix</keyword>
<feature type="transmembrane region" description="Helical" evidence="1">
    <location>
        <begin position="30"/>
        <end position="48"/>
    </location>
</feature>
<accession>A0A839HGL6</accession>
<dbReference type="PANTHER" id="PTHR34351">
    <property type="entry name" value="SLR1927 PROTEIN-RELATED"/>
    <property type="match status" value="1"/>
</dbReference>
<comment type="caution">
    <text evidence="2">The sequence shown here is derived from an EMBL/GenBank/DDBJ whole genome shotgun (WGS) entry which is preliminary data.</text>
</comment>
<evidence type="ECO:0000313" key="3">
    <source>
        <dbReference type="Proteomes" id="UP000548632"/>
    </source>
</evidence>
<evidence type="ECO:0000256" key="1">
    <source>
        <dbReference type="SAM" id="Phobius"/>
    </source>
</evidence>
<keyword evidence="1" id="KW-0812">Transmembrane</keyword>
<sequence length="290" mass="32300">MPTAVGFWYGVLLFVTLIGALNYQNNLGLLLTFLMISISLVSMHHTWYNLLGLRIQTQAGAPVFCGQMARFVVQLDTERGRTRYDLRIRGSSDVVDKIADSHAQVVMQMATQRRGPLPINEIEVSTRYPLGLFHAWSLVQADAVGLVYPSPAAHAKSPAQMFSIDHNAKGDHGVGADDFVGPRPYRAGDSPRHLDWKALARERGLITKQFGGDQAQRVWLDWAHLPAVDVETRLALLCRQVLDAADQQWVYGLRLPGVIIERNQGDAHRHRCLAALARFQISSESAVLEK</sequence>
<dbReference type="PANTHER" id="PTHR34351:SF1">
    <property type="entry name" value="SLR1927 PROTEIN"/>
    <property type="match status" value="1"/>
</dbReference>
<dbReference type="Proteomes" id="UP000548632">
    <property type="component" value="Unassembled WGS sequence"/>
</dbReference>
<dbReference type="AlphaFoldDB" id="A0A839HGL6"/>
<feature type="transmembrane region" description="Helical" evidence="1">
    <location>
        <begin position="6"/>
        <end position="23"/>
    </location>
</feature>
<organism evidence="2 3">
    <name type="scientific">Thiospirillum jenense</name>
    <dbReference type="NCBI Taxonomy" id="1653858"/>
    <lineage>
        <taxon>Bacteria</taxon>
        <taxon>Pseudomonadati</taxon>
        <taxon>Pseudomonadota</taxon>
        <taxon>Gammaproteobacteria</taxon>
        <taxon>Chromatiales</taxon>
        <taxon>Chromatiaceae</taxon>
        <taxon>Thiospirillum</taxon>
    </lineage>
</organism>
<protein>
    <submittedName>
        <fullName evidence="2">DUF58 domain-containing protein</fullName>
    </submittedName>
</protein>
<reference evidence="2 3" key="1">
    <citation type="journal article" date="2020" name="Arch. Microbiol.">
        <title>The genome sequence of the giant phototrophic gammaproteobacterium Thiospirillum jenense gives insight into its physiological properties and phylogenetic relationships.</title>
        <authorList>
            <person name="Imhoff J.F."/>
            <person name="Meyer T.E."/>
            <person name="Kyndt J.A."/>
        </authorList>
    </citation>
    <scope>NUCLEOTIDE SEQUENCE [LARGE SCALE GENOMIC DNA]</scope>
    <source>
        <strain evidence="2 3">DSM 216</strain>
    </source>
</reference>
<evidence type="ECO:0000313" key="2">
    <source>
        <dbReference type="EMBL" id="MBB1126258.1"/>
    </source>
</evidence>
<dbReference type="EMBL" id="JABVCQ010000016">
    <property type="protein sequence ID" value="MBB1126258.1"/>
    <property type="molecule type" value="Genomic_DNA"/>
</dbReference>
<keyword evidence="3" id="KW-1185">Reference proteome</keyword>
<proteinExistence type="predicted"/>
<keyword evidence="1" id="KW-0472">Membrane</keyword>